<dbReference type="EMBL" id="MELK01000022">
    <property type="protein sequence ID" value="OFW58516.1"/>
    <property type="molecule type" value="Genomic_DNA"/>
</dbReference>
<feature type="transmembrane region" description="Helical" evidence="1">
    <location>
        <begin position="207"/>
        <end position="227"/>
    </location>
</feature>
<proteinExistence type="predicted"/>
<dbReference type="AlphaFoldDB" id="A0A1F2WNU5"/>
<accession>A0A1F2WNU5</accession>
<feature type="transmembrane region" description="Helical" evidence="1">
    <location>
        <begin position="273"/>
        <end position="303"/>
    </location>
</feature>
<name>A0A1F2WNU5_9ACTN</name>
<feature type="transmembrane region" description="Helical" evidence="1">
    <location>
        <begin position="323"/>
        <end position="344"/>
    </location>
</feature>
<sequence>MKAKHEQRLESSAKARVAIGLIEVGVASAGMTDCAESLRDYLAGVLPDFDWAVEGEVWGEEPDASLLLLDKARTRMEENSWQFAFVIKPDLESEIISFSHAVAIIGVQSDDSCPGAVLQYLARLNGLRTAGSDIRGALRIDSFYNEQELKELNQALHGLTDGVLERGVKDIRSLALYIRLVLAHPMRVLKAVFSHHPLRMVFSLNKLVFAAVAALILSLLSTELWHLGVGINAWRLALIALAVIVVATLYVVFRQQLFVRKVSLSLSEQAAFFNLTSFLTVLAVFLLLFIAIFCVTMIVALSVYPRYIIEQWLQKDALGINDYIKVCLLISSLALVVAALGAGLEENQHFRQVMYAKKNT</sequence>
<keyword evidence="1" id="KW-0812">Transmembrane</keyword>
<keyword evidence="1" id="KW-1133">Transmembrane helix</keyword>
<dbReference type="Proteomes" id="UP000177876">
    <property type="component" value="Unassembled WGS sequence"/>
</dbReference>
<comment type="caution">
    <text evidence="2">The sequence shown here is derived from an EMBL/GenBank/DDBJ whole genome shotgun (WGS) entry which is preliminary data.</text>
</comment>
<gene>
    <name evidence="2" type="ORF">A2Y75_02915</name>
</gene>
<protein>
    <submittedName>
        <fullName evidence="2">Uncharacterized protein</fullName>
    </submittedName>
</protein>
<dbReference type="STRING" id="1797197.A2Y75_02915"/>
<organism evidence="2 3">
    <name type="scientific">Candidatus Solincola sediminis</name>
    <dbReference type="NCBI Taxonomy" id="1797199"/>
    <lineage>
        <taxon>Bacteria</taxon>
        <taxon>Bacillati</taxon>
        <taxon>Actinomycetota</taxon>
        <taxon>Candidatus Geothermincolia</taxon>
        <taxon>Candidatus Geothermincolales</taxon>
        <taxon>Candidatus Geothermincolaceae</taxon>
        <taxon>Candidatus Solincola</taxon>
    </lineage>
</organism>
<reference evidence="2 3" key="1">
    <citation type="journal article" date="2016" name="Nat. Commun.">
        <title>Thousands of microbial genomes shed light on interconnected biogeochemical processes in an aquifer system.</title>
        <authorList>
            <person name="Anantharaman K."/>
            <person name="Brown C.T."/>
            <person name="Hug L.A."/>
            <person name="Sharon I."/>
            <person name="Castelle C.J."/>
            <person name="Probst A.J."/>
            <person name="Thomas B.C."/>
            <person name="Singh A."/>
            <person name="Wilkins M.J."/>
            <person name="Karaoz U."/>
            <person name="Brodie E.L."/>
            <person name="Williams K.H."/>
            <person name="Hubbard S.S."/>
            <person name="Banfield J.F."/>
        </authorList>
    </citation>
    <scope>NUCLEOTIDE SEQUENCE [LARGE SCALE GENOMIC DNA]</scope>
</reference>
<evidence type="ECO:0000256" key="1">
    <source>
        <dbReference type="SAM" id="Phobius"/>
    </source>
</evidence>
<feature type="transmembrane region" description="Helical" evidence="1">
    <location>
        <begin position="233"/>
        <end position="253"/>
    </location>
</feature>
<keyword evidence="1" id="KW-0472">Membrane</keyword>
<evidence type="ECO:0000313" key="3">
    <source>
        <dbReference type="Proteomes" id="UP000177876"/>
    </source>
</evidence>
<evidence type="ECO:0000313" key="2">
    <source>
        <dbReference type="EMBL" id="OFW58516.1"/>
    </source>
</evidence>